<proteinExistence type="predicted"/>
<dbReference type="Pfam" id="PF01933">
    <property type="entry name" value="CofD"/>
    <property type="match status" value="1"/>
</dbReference>
<protein>
    <submittedName>
        <fullName evidence="2">LPPG:FO 2-phospho-L-lactate transferase like CofD-like</fullName>
    </submittedName>
</protein>
<dbReference type="InterPro" id="IPR010119">
    <property type="entry name" value="Gluconeogen_factor"/>
</dbReference>
<reference evidence="2 3" key="2">
    <citation type="submission" date="2014-09" db="EMBL/GenBank/DDBJ databases">
        <authorList>
            <consortium name="NBRP consortium"/>
            <person name="Sawabe T."/>
            <person name="Meirelles P."/>
            <person name="Nakanishi M."/>
            <person name="Sayaka M."/>
            <person name="Hattori M."/>
            <person name="Ohkuma M."/>
        </authorList>
    </citation>
    <scope>NUCLEOTIDE SEQUENCE [LARGE SCALE GENOMIC DNA]</scope>
    <source>
        <strain evidence="2 3">JCM 19240</strain>
    </source>
</reference>
<keyword evidence="2" id="KW-0808">Transferase</keyword>
<sequence length="80" mass="8842">MDEMEQDLQRLDLEPVVPATKEAVDAILQADCIVLGPGSFLTSIMPPLLLAELSQAINSNTKAKVVFVENYHQSMARQEE</sequence>
<reference evidence="2 3" key="1">
    <citation type="submission" date="2014-09" db="EMBL/GenBank/DDBJ databases">
        <title>Vibrio maritimus JCM 19240. (C210) whole genome shotgun sequence.</title>
        <authorList>
            <person name="Sawabe T."/>
            <person name="Meirelles P."/>
            <person name="Nakanishi M."/>
            <person name="Sayaka M."/>
            <person name="Hattori M."/>
            <person name="Ohkuma M."/>
        </authorList>
    </citation>
    <scope>NUCLEOTIDE SEQUENCE [LARGE SCALE GENOMIC DNA]</scope>
    <source>
        <strain evidence="2 3">JCM 19240</strain>
    </source>
</reference>
<dbReference type="InterPro" id="IPR038136">
    <property type="entry name" value="CofD-like_dom_sf"/>
</dbReference>
<dbReference type="Gene3D" id="3.40.50.10680">
    <property type="entry name" value="CofD-like domains"/>
    <property type="match status" value="1"/>
</dbReference>
<comment type="caution">
    <text evidence="2">The sequence shown here is derived from an EMBL/GenBank/DDBJ whole genome shotgun (WGS) entry which is preliminary data.</text>
</comment>
<dbReference type="SUPFAM" id="SSF142338">
    <property type="entry name" value="CofD-like"/>
    <property type="match status" value="1"/>
</dbReference>
<name>A0A090TEX0_9VIBR</name>
<dbReference type="PANTHER" id="PTHR30135">
    <property type="entry name" value="UNCHARACTERIZED PROTEIN YVCK-RELATED"/>
    <property type="match status" value="1"/>
</dbReference>
<keyword evidence="3" id="KW-1185">Reference proteome</keyword>
<gene>
    <name evidence="2" type="ORF">JCM19240_3196</name>
</gene>
<evidence type="ECO:0000313" key="3">
    <source>
        <dbReference type="Proteomes" id="UP000029224"/>
    </source>
</evidence>
<dbReference type="PANTHER" id="PTHR30135:SF3">
    <property type="entry name" value="GLUCONEOGENESIS FACTOR-RELATED"/>
    <property type="match status" value="1"/>
</dbReference>
<evidence type="ECO:0000313" key="2">
    <source>
        <dbReference type="EMBL" id="GAL37334.1"/>
    </source>
</evidence>
<dbReference type="GO" id="GO:0043743">
    <property type="term" value="F:LPPG:FO 2-phospho-L-lactate transferase activity"/>
    <property type="evidence" value="ECO:0007669"/>
    <property type="project" value="InterPro"/>
</dbReference>
<dbReference type="AlphaFoldDB" id="A0A090TEX0"/>
<evidence type="ECO:0000256" key="1">
    <source>
        <dbReference type="ARBA" id="ARBA00022490"/>
    </source>
</evidence>
<dbReference type="EMBL" id="BBMT01000016">
    <property type="protein sequence ID" value="GAL37334.1"/>
    <property type="molecule type" value="Genomic_DNA"/>
</dbReference>
<keyword evidence="1" id="KW-0963">Cytoplasm</keyword>
<accession>A0A090TEX0</accession>
<dbReference type="InterPro" id="IPR002882">
    <property type="entry name" value="CofD"/>
</dbReference>
<organism evidence="2 3">
    <name type="scientific">Vibrio maritimus</name>
    <dbReference type="NCBI Taxonomy" id="990268"/>
    <lineage>
        <taxon>Bacteria</taxon>
        <taxon>Pseudomonadati</taxon>
        <taxon>Pseudomonadota</taxon>
        <taxon>Gammaproteobacteria</taxon>
        <taxon>Vibrionales</taxon>
        <taxon>Vibrionaceae</taxon>
        <taxon>Vibrio</taxon>
    </lineage>
</organism>
<dbReference type="Proteomes" id="UP000029224">
    <property type="component" value="Unassembled WGS sequence"/>
</dbReference>